<comment type="caution">
    <text evidence="1">The sequence shown here is derived from an EMBL/GenBank/DDBJ whole genome shotgun (WGS) entry which is preliminary data.</text>
</comment>
<protein>
    <submittedName>
        <fullName evidence="2">Hypothetical_protein</fullName>
    </submittedName>
</protein>
<dbReference type="EMBL" id="CATOUU010000721">
    <property type="protein sequence ID" value="CAI9944056.1"/>
    <property type="molecule type" value="Genomic_DNA"/>
</dbReference>
<dbReference type="Proteomes" id="UP001642409">
    <property type="component" value="Unassembled WGS sequence"/>
</dbReference>
<evidence type="ECO:0000313" key="3">
    <source>
        <dbReference type="Proteomes" id="UP001642409"/>
    </source>
</evidence>
<evidence type="ECO:0000313" key="2">
    <source>
        <dbReference type="EMBL" id="CAL6019451.1"/>
    </source>
</evidence>
<accession>A0AA86PQZ5</accession>
<dbReference type="AlphaFoldDB" id="A0AA86PQZ5"/>
<organism evidence="1">
    <name type="scientific">Hexamita inflata</name>
    <dbReference type="NCBI Taxonomy" id="28002"/>
    <lineage>
        <taxon>Eukaryota</taxon>
        <taxon>Metamonada</taxon>
        <taxon>Diplomonadida</taxon>
        <taxon>Hexamitidae</taxon>
        <taxon>Hexamitinae</taxon>
        <taxon>Hexamita</taxon>
    </lineage>
</organism>
<name>A0AA86PQZ5_9EUKA</name>
<proteinExistence type="predicted"/>
<evidence type="ECO:0000313" key="1">
    <source>
        <dbReference type="EMBL" id="CAI9944056.1"/>
    </source>
</evidence>
<reference evidence="1" key="1">
    <citation type="submission" date="2023-06" db="EMBL/GenBank/DDBJ databases">
        <authorList>
            <person name="Kurt Z."/>
        </authorList>
    </citation>
    <scope>NUCLEOTIDE SEQUENCE</scope>
</reference>
<reference evidence="2 3" key="2">
    <citation type="submission" date="2024-07" db="EMBL/GenBank/DDBJ databases">
        <authorList>
            <person name="Akdeniz Z."/>
        </authorList>
    </citation>
    <scope>NUCLEOTIDE SEQUENCE [LARGE SCALE GENOMIC DNA]</scope>
</reference>
<gene>
    <name evidence="2" type="ORF">HINF_LOCUS26953</name>
    <name evidence="1" type="ORF">HINF_LOCUS31701</name>
</gene>
<keyword evidence="3" id="KW-1185">Reference proteome</keyword>
<sequence>MQVSEYQVNRSFIHRPPQILSNNLSVHTQDEHLDGNSFGSQSNVSSIHYINNVTNGSKLQSANSSRVDSEVSMNLSSSFDSTNQTLKQKLKESGSALQQIIRLLISLDKSVSVIDKNIQHMDVHLQKLRRFHYNKLLTKEKLKIKQKGK</sequence>
<dbReference type="EMBL" id="CAXDID020000083">
    <property type="protein sequence ID" value="CAL6019451.1"/>
    <property type="molecule type" value="Genomic_DNA"/>
</dbReference>